<dbReference type="RefSeq" id="WP_099539514.1">
    <property type="nucleotide sequence ID" value="NZ_PDKV01000002.1"/>
</dbReference>
<keyword evidence="2" id="KW-1133">Transmembrane helix</keyword>
<comment type="caution">
    <text evidence="3">The sequence shown here is derived from an EMBL/GenBank/DDBJ whole genome shotgun (WGS) entry which is preliminary data.</text>
</comment>
<keyword evidence="1" id="KW-0175">Coiled coil</keyword>
<keyword evidence="2" id="KW-0812">Transmembrane</keyword>
<keyword evidence="2" id="KW-0472">Membrane</keyword>
<organism evidence="3 4">
    <name type="scientific">Mycobacterium celatum</name>
    <dbReference type="NCBI Taxonomy" id="28045"/>
    <lineage>
        <taxon>Bacteria</taxon>
        <taxon>Bacillati</taxon>
        <taxon>Actinomycetota</taxon>
        <taxon>Actinomycetes</taxon>
        <taxon>Mycobacteriales</taxon>
        <taxon>Mycobacteriaceae</taxon>
        <taxon>Mycobacterium</taxon>
    </lineage>
</organism>
<accession>A0A2G5PRK7</accession>
<reference evidence="3 4" key="1">
    <citation type="journal article" date="2017" name="Infect. Genet. Evol.">
        <title>The new phylogeny of the genus Mycobacterium: The old and the news.</title>
        <authorList>
            <person name="Tortoli E."/>
            <person name="Fedrizzi T."/>
            <person name="Meehan C.J."/>
            <person name="Trovato A."/>
            <person name="Grottola A."/>
            <person name="Giacobazzi E."/>
            <person name="Serpini G.F."/>
            <person name="Tagliazucchi S."/>
            <person name="Fabio A."/>
            <person name="Bettua C."/>
            <person name="Bertorelli R."/>
            <person name="Frascaro F."/>
            <person name="De Sanctis V."/>
            <person name="Pecorari M."/>
            <person name="Jousson O."/>
            <person name="Segata N."/>
            <person name="Cirillo D.M."/>
        </authorList>
    </citation>
    <scope>NUCLEOTIDE SEQUENCE [LARGE SCALE GENOMIC DNA]</scope>
    <source>
        <strain evidence="3 4">NCTC 12882</strain>
    </source>
</reference>
<evidence type="ECO:0000313" key="3">
    <source>
        <dbReference type="EMBL" id="PIB80584.1"/>
    </source>
</evidence>
<gene>
    <name evidence="3" type="ORF">CQY23_03315</name>
</gene>
<dbReference type="AlphaFoldDB" id="A0A2G5PRK7"/>
<evidence type="ECO:0000313" key="4">
    <source>
        <dbReference type="Proteomes" id="UP000230971"/>
    </source>
</evidence>
<sequence length="148" mass="16448">MSTDFVSTIAATVISSGTLWGGLQWVMSRRERKAQEKQKEAEAQKAMLDALKAEDERRELLATAQVTAQKAALDSAAERFNALHADYMECRDGLRGVRSAAFLLIDAISTILSRVRPNKDSDDYSATLTSEELTKARFALDEARKQLH</sequence>
<proteinExistence type="predicted"/>
<evidence type="ECO:0000256" key="1">
    <source>
        <dbReference type="SAM" id="Coils"/>
    </source>
</evidence>
<feature type="coiled-coil region" evidence="1">
    <location>
        <begin position="27"/>
        <end position="56"/>
    </location>
</feature>
<protein>
    <submittedName>
        <fullName evidence="3">Uncharacterized protein</fullName>
    </submittedName>
</protein>
<feature type="transmembrane region" description="Helical" evidence="2">
    <location>
        <begin position="6"/>
        <end position="27"/>
    </location>
</feature>
<evidence type="ECO:0000256" key="2">
    <source>
        <dbReference type="SAM" id="Phobius"/>
    </source>
</evidence>
<name>A0A2G5PRK7_MYCCE</name>
<dbReference type="Proteomes" id="UP000230971">
    <property type="component" value="Unassembled WGS sequence"/>
</dbReference>
<dbReference type="EMBL" id="PDKV01000002">
    <property type="protein sequence ID" value="PIB80584.1"/>
    <property type="molecule type" value="Genomic_DNA"/>
</dbReference>